<comment type="caution">
    <text evidence="3">The sequence shown here is derived from an EMBL/GenBank/DDBJ whole genome shotgun (WGS) entry which is preliminary data.</text>
</comment>
<dbReference type="EMBL" id="LCDF01000024">
    <property type="protein sequence ID" value="KKS46765.1"/>
    <property type="molecule type" value="Genomic_DNA"/>
</dbReference>
<accession>A0A0G0ZDH3</accession>
<protein>
    <recommendedName>
        <fullName evidence="2">GerMN domain-containing protein</fullName>
    </recommendedName>
</protein>
<gene>
    <name evidence="3" type="ORF">UV11_C0024G0009</name>
</gene>
<sequence>MQSKLVGILYLAIIVLIVILAYLGFYSPTTNTNNSDDGANEKNVYLYYYNSEKDKDQSGNVQCSRAGLEPVERAISSDNLIIDTVKLLIKGELSQSERAKGITTEYPLPGFELGDLKLDNGVLTLSFNDPQNKSVGGSCRVGILWFQIEATVKQFPEVKSVKFMPEEIFQP</sequence>
<reference evidence="3 4" key="1">
    <citation type="journal article" date="2015" name="Nature">
        <title>rRNA introns, odd ribosomes, and small enigmatic genomes across a large radiation of phyla.</title>
        <authorList>
            <person name="Brown C.T."/>
            <person name="Hug L.A."/>
            <person name="Thomas B.C."/>
            <person name="Sharon I."/>
            <person name="Castelle C.J."/>
            <person name="Singh A."/>
            <person name="Wilkins M.J."/>
            <person name="Williams K.H."/>
            <person name="Banfield J.F."/>
        </authorList>
    </citation>
    <scope>NUCLEOTIDE SEQUENCE [LARGE SCALE GENOMIC DNA]</scope>
</reference>
<dbReference type="InterPro" id="IPR019606">
    <property type="entry name" value="GerMN"/>
</dbReference>
<evidence type="ECO:0000313" key="4">
    <source>
        <dbReference type="Proteomes" id="UP000034036"/>
    </source>
</evidence>
<name>A0A0G0ZDH3_9BACT</name>
<proteinExistence type="predicted"/>
<evidence type="ECO:0000313" key="3">
    <source>
        <dbReference type="EMBL" id="KKS46765.1"/>
    </source>
</evidence>
<dbReference type="AlphaFoldDB" id="A0A0G0ZDH3"/>
<dbReference type="STRING" id="1618659.UV11_C0024G0009"/>
<keyword evidence="1" id="KW-1133">Transmembrane helix</keyword>
<dbReference type="Pfam" id="PF10646">
    <property type="entry name" value="Germane"/>
    <property type="match status" value="1"/>
</dbReference>
<feature type="transmembrane region" description="Helical" evidence="1">
    <location>
        <begin position="7"/>
        <end position="26"/>
    </location>
</feature>
<dbReference type="Proteomes" id="UP000034036">
    <property type="component" value="Unassembled WGS sequence"/>
</dbReference>
<feature type="domain" description="GerMN" evidence="2">
    <location>
        <begin position="46"/>
        <end position="164"/>
    </location>
</feature>
<keyword evidence="1" id="KW-0472">Membrane</keyword>
<keyword evidence="1" id="KW-0812">Transmembrane</keyword>
<organism evidence="3 4">
    <name type="scientific">Candidatus Giovannonibacteria bacterium GW2011_GWF2_42_19</name>
    <dbReference type="NCBI Taxonomy" id="1618659"/>
    <lineage>
        <taxon>Bacteria</taxon>
        <taxon>Candidatus Giovannoniibacteriota</taxon>
    </lineage>
</organism>
<evidence type="ECO:0000259" key="2">
    <source>
        <dbReference type="Pfam" id="PF10646"/>
    </source>
</evidence>
<evidence type="ECO:0000256" key="1">
    <source>
        <dbReference type="SAM" id="Phobius"/>
    </source>
</evidence>